<accession>A0A699YFH7</accession>
<sequence>MELGLGDASARSIQQADEEAAQPSAHRNLEAPVQLWNEALMKSLFPNGLVVETMVG</sequence>
<keyword evidence="3" id="KW-1185">Reference proteome</keyword>
<comment type="caution">
    <text evidence="2">The sequence shown here is derived from an EMBL/GenBank/DDBJ whole genome shotgun (WGS) entry which is preliminary data.</text>
</comment>
<dbReference type="AlphaFoldDB" id="A0A699YFH7"/>
<feature type="region of interest" description="Disordered" evidence="1">
    <location>
        <begin position="1"/>
        <end position="27"/>
    </location>
</feature>
<gene>
    <name evidence="2" type="ORF">HaLaN_02931</name>
</gene>
<feature type="non-terminal residue" evidence="2">
    <location>
        <position position="1"/>
    </location>
</feature>
<name>A0A699YFH7_HAELA</name>
<dbReference type="EMBL" id="BLLF01000132">
    <property type="protein sequence ID" value="GFH08035.1"/>
    <property type="molecule type" value="Genomic_DNA"/>
</dbReference>
<evidence type="ECO:0000313" key="2">
    <source>
        <dbReference type="EMBL" id="GFH08035.1"/>
    </source>
</evidence>
<reference evidence="2 3" key="1">
    <citation type="submission" date="2020-02" db="EMBL/GenBank/DDBJ databases">
        <title>Draft genome sequence of Haematococcus lacustris strain NIES-144.</title>
        <authorList>
            <person name="Morimoto D."/>
            <person name="Nakagawa S."/>
            <person name="Yoshida T."/>
            <person name="Sawayama S."/>
        </authorList>
    </citation>
    <scope>NUCLEOTIDE SEQUENCE [LARGE SCALE GENOMIC DNA]</scope>
    <source>
        <strain evidence="2 3">NIES-144</strain>
    </source>
</reference>
<evidence type="ECO:0000256" key="1">
    <source>
        <dbReference type="SAM" id="MobiDB-lite"/>
    </source>
</evidence>
<organism evidence="2 3">
    <name type="scientific">Haematococcus lacustris</name>
    <name type="common">Green alga</name>
    <name type="synonym">Haematococcus pluvialis</name>
    <dbReference type="NCBI Taxonomy" id="44745"/>
    <lineage>
        <taxon>Eukaryota</taxon>
        <taxon>Viridiplantae</taxon>
        <taxon>Chlorophyta</taxon>
        <taxon>core chlorophytes</taxon>
        <taxon>Chlorophyceae</taxon>
        <taxon>CS clade</taxon>
        <taxon>Chlamydomonadales</taxon>
        <taxon>Haematococcaceae</taxon>
        <taxon>Haematococcus</taxon>
    </lineage>
</organism>
<evidence type="ECO:0000313" key="3">
    <source>
        <dbReference type="Proteomes" id="UP000485058"/>
    </source>
</evidence>
<protein>
    <submittedName>
        <fullName evidence="2">Uncharacterized protein</fullName>
    </submittedName>
</protein>
<dbReference type="Proteomes" id="UP000485058">
    <property type="component" value="Unassembled WGS sequence"/>
</dbReference>
<proteinExistence type="predicted"/>